<evidence type="ECO:0000256" key="12">
    <source>
        <dbReference type="SAM" id="MobiDB-lite"/>
    </source>
</evidence>
<dbReference type="SMART" id="SM00382">
    <property type="entry name" value="AAA"/>
    <property type="match status" value="1"/>
</dbReference>
<keyword evidence="9" id="KW-0067">ATP-binding</keyword>
<dbReference type="SUPFAM" id="SSF48019">
    <property type="entry name" value="post-AAA+ oligomerization domain-like"/>
    <property type="match status" value="1"/>
</dbReference>
<dbReference type="InterPro" id="IPR008921">
    <property type="entry name" value="DNA_pol3_clamp-load_cplx_C"/>
</dbReference>
<dbReference type="InterPro" id="IPR001270">
    <property type="entry name" value="ClpA/B"/>
</dbReference>
<dbReference type="PANTHER" id="PTHR11669">
    <property type="entry name" value="REPLICATION FACTOR C / DNA POLYMERASE III GAMMA-TAU SUBUNIT"/>
    <property type="match status" value="1"/>
</dbReference>
<keyword evidence="8" id="KW-0862">Zinc</keyword>
<dbReference type="EMBL" id="SORF01000007">
    <property type="protein sequence ID" value="TDY46306.1"/>
    <property type="molecule type" value="Genomic_DNA"/>
</dbReference>
<proteinExistence type="inferred from homology"/>
<dbReference type="OrthoDB" id="9810148at2"/>
<evidence type="ECO:0000313" key="15">
    <source>
        <dbReference type="Proteomes" id="UP000294581"/>
    </source>
</evidence>
<dbReference type="Pfam" id="PF22608">
    <property type="entry name" value="DNAX_ATPase_lid"/>
    <property type="match status" value="1"/>
</dbReference>
<evidence type="ECO:0000256" key="3">
    <source>
        <dbReference type="ARBA" id="ARBA00022679"/>
    </source>
</evidence>
<evidence type="ECO:0000256" key="5">
    <source>
        <dbReference type="ARBA" id="ARBA00022705"/>
    </source>
</evidence>
<dbReference type="SUPFAM" id="SSF52540">
    <property type="entry name" value="P-loop containing nucleoside triphosphate hydrolases"/>
    <property type="match status" value="1"/>
</dbReference>
<keyword evidence="7" id="KW-0547">Nucleotide-binding</keyword>
<reference evidence="14 15" key="1">
    <citation type="submission" date="2019-03" db="EMBL/GenBank/DDBJ databases">
        <title>Genomic Encyclopedia of Type Strains, Phase IV (KMG-IV): sequencing the most valuable type-strain genomes for metagenomic binning, comparative biology and taxonomic classification.</title>
        <authorList>
            <person name="Goeker M."/>
        </authorList>
    </citation>
    <scope>NUCLEOTIDE SEQUENCE [LARGE SCALE GENOMIC DNA]</scope>
    <source>
        <strain evidence="14 15">DSM 17974</strain>
    </source>
</reference>
<protein>
    <recommendedName>
        <fullName evidence="2">DNA-directed DNA polymerase</fullName>
        <ecNumber evidence="2">2.7.7.7</ecNumber>
    </recommendedName>
</protein>
<dbReference type="Pfam" id="PF12169">
    <property type="entry name" value="DNA_pol3_gamma3"/>
    <property type="match status" value="1"/>
</dbReference>
<evidence type="ECO:0000256" key="2">
    <source>
        <dbReference type="ARBA" id="ARBA00012417"/>
    </source>
</evidence>
<evidence type="ECO:0000256" key="8">
    <source>
        <dbReference type="ARBA" id="ARBA00022833"/>
    </source>
</evidence>
<keyword evidence="6" id="KW-0479">Metal-binding</keyword>
<dbReference type="PRINTS" id="PR00300">
    <property type="entry name" value="CLPPROTEASEA"/>
</dbReference>
<feature type="compositionally biased region" description="Low complexity" evidence="12">
    <location>
        <begin position="413"/>
        <end position="424"/>
    </location>
</feature>
<dbReference type="InterPro" id="IPR012763">
    <property type="entry name" value="DNA_pol_III_sug/sutau_N"/>
</dbReference>
<feature type="domain" description="AAA+ ATPase" evidence="13">
    <location>
        <begin position="37"/>
        <end position="179"/>
    </location>
</feature>
<comment type="similarity">
    <text evidence="1">Belongs to the DnaX/STICHEL family.</text>
</comment>
<dbReference type="NCBIfam" id="TIGR02397">
    <property type="entry name" value="dnaX_nterm"/>
    <property type="match status" value="1"/>
</dbReference>
<accession>A0A4R8LLU5</accession>
<evidence type="ECO:0000256" key="9">
    <source>
        <dbReference type="ARBA" id="ARBA00022840"/>
    </source>
</evidence>
<sequence>MSYQALYRTWRPQTFADFIGQPHVRQTLMNALQSGKIAHAYLFCGPRGTGKTSAAKLFAKAVNCLAPRGVEPCNECTACISITRGNNVDVEEIDAASNRGVDEIRELRDKVHYLPTSVRKKVYIVDEVHMLTTEAFNALLKTLEEPPAHVLFLLATTEPHRLPHTIISRCQRFDFHRIATEAIVKRLQEVVCHQDWTAQDSALWKLAEAADGGLRDALGLLEQAAAFGQGEIDDEVVANVVGGVDTAGLLALVSDLAGQQHLDALRRLGAWYAAGKDATRIVHDLLQVLRDLFIVKLSPTDDALGGKPTAPYRAVTESNRVTSEWLLGAVHKLGELYTQLRYLDQPRLALEAALLSMVLPSAAAVTPQTPVQASAQVASQAPMSSTASQFAAQTATTGVQMASVNETSLQPGARNRGQQTQTARATRRAAGPDRKRETLARLYAERSPDVEAMVRERWPDVLHKVKADRIQTHAWLAHGDVAFVTERAVVMSFLSRIHREAVMKPADRQTIEAAFQVILERDMQLFALLKADWDEYLASLTDAAPPEPGTAEEPNLVELAVRLFGPDKVVTTEDEGSTE</sequence>
<dbReference type="GO" id="GO:0003677">
    <property type="term" value="F:DNA binding"/>
    <property type="evidence" value="ECO:0007669"/>
    <property type="project" value="InterPro"/>
</dbReference>
<keyword evidence="4" id="KW-0548">Nucleotidyltransferase</keyword>
<dbReference type="InterPro" id="IPR045085">
    <property type="entry name" value="HLD_clamp_pol_III_gamma_tau"/>
</dbReference>
<dbReference type="InterPro" id="IPR003593">
    <property type="entry name" value="AAA+_ATPase"/>
</dbReference>
<dbReference type="NCBIfam" id="NF004046">
    <property type="entry name" value="PRK05563.1"/>
    <property type="match status" value="1"/>
</dbReference>
<comment type="caution">
    <text evidence="14">The sequence shown here is derived from an EMBL/GenBank/DDBJ whole genome shotgun (WGS) entry which is preliminary data.</text>
</comment>
<dbReference type="GO" id="GO:0046872">
    <property type="term" value="F:metal ion binding"/>
    <property type="evidence" value="ECO:0007669"/>
    <property type="project" value="UniProtKB-KW"/>
</dbReference>
<dbReference type="EC" id="2.7.7.7" evidence="2"/>
<keyword evidence="3" id="KW-0808">Transferase</keyword>
<evidence type="ECO:0000313" key="14">
    <source>
        <dbReference type="EMBL" id="TDY46306.1"/>
    </source>
</evidence>
<gene>
    <name evidence="14" type="ORF">C7445_10786</name>
</gene>
<keyword evidence="5" id="KW-0235">DNA replication</keyword>
<evidence type="ECO:0000259" key="13">
    <source>
        <dbReference type="SMART" id="SM00382"/>
    </source>
</evidence>
<keyword evidence="10" id="KW-0239">DNA-directed DNA polymerase</keyword>
<dbReference type="RefSeq" id="WP_134159665.1">
    <property type="nucleotide sequence ID" value="NZ_SORF01000007.1"/>
</dbReference>
<dbReference type="GO" id="GO:0006261">
    <property type="term" value="P:DNA-templated DNA replication"/>
    <property type="evidence" value="ECO:0007669"/>
    <property type="project" value="TreeGrafter"/>
</dbReference>
<organism evidence="14 15">
    <name type="scientific">Alicyclobacillus sacchari</name>
    <dbReference type="NCBI Taxonomy" id="392010"/>
    <lineage>
        <taxon>Bacteria</taxon>
        <taxon>Bacillati</taxon>
        <taxon>Bacillota</taxon>
        <taxon>Bacilli</taxon>
        <taxon>Bacillales</taxon>
        <taxon>Alicyclobacillaceae</taxon>
        <taxon>Alicyclobacillus</taxon>
    </lineage>
</organism>
<name>A0A4R8LLU5_9BACL</name>
<dbReference type="AlphaFoldDB" id="A0A4R8LLU5"/>
<dbReference type="CDD" id="cd18137">
    <property type="entry name" value="HLD_clamp_pol_III_gamma_tau"/>
    <property type="match status" value="1"/>
</dbReference>
<evidence type="ECO:0000256" key="4">
    <source>
        <dbReference type="ARBA" id="ARBA00022695"/>
    </source>
</evidence>
<dbReference type="GO" id="GO:0009360">
    <property type="term" value="C:DNA polymerase III complex"/>
    <property type="evidence" value="ECO:0007669"/>
    <property type="project" value="InterPro"/>
</dbReference>
<dbReference type="Pfam" id="PF13177">
    <property type="entry name" value="DNA_pol3_delta2"/>
    <property type="match status" value="1"/>
</dbReference>
<evidence type="ECO:0000256" key="11">
    <source>
        <dbReference type="ARBA" id="ARBA00049244"/>
    </source>
</evidence>
<dbReference type="Gene3D" id="3.40.50.300">
    <property type="entry name" value="P-loop containing nucleotide triphosphate hydrolases"/>
    <property type="match status" value="1"/>
</dbReference>
<dbReference type="InterPro" id="IPR050238">
    <property type="entry name" value="DNA_Rep/Repair_Clamp_Loader"/>
</dbReference>
<dbReference type="GO" id="GO:0005524">
    <property type="term" value="F:ATP binding"/>
    <property type="evidence" value="ECO:0007669"/>
    <property type="project" value="UniProtKB-KW"/>
</dbReference>
<dbReference type="Proteomes" id="UP000294581">
    <property type="component" value="Unassembled WGS sequence"/>
</dbReference>
<evidence type="ECO:0000256" key="7">
    <source>
        <dbReference type="ARBA" id="ARBA00022741"/>
    </source>
</evidence>
<dbReference type="PANTHER" id="PTHR11669:SF0">
    <property type="entry name" value="PROTEIN STICHEL-LIKE 2"/>
    <property type="match status" value="1"/>
</dbReference>
<dbReference type="CDD" id="cd00009">
    <property type="entry name" value="AAA"/>
    <property type="match status" value="1"/>
</dbReference>
<keyword evidence="15" id="KW-1185">Reference proteome</keyword>
<dbReference type="Gene3D" id="1.10.8.60">
    <property type="match status" value="1"/>
</dbReference>
<comment type="catalytic activity">
    <reaction evidence="11">
        <text>DNA(n) + a 2'-deoxyribonucleoside 5'-triphosphate = DNA(n+1) + diphosphate</text>
        <dbReference type="Rhea" id="RHEA:22508"/>
        <dbReference type="Rhea" id="RHEA-COMP:17339"/>
        <dbReference type="Rhea" id="RHEA-COMP:17340"/>
        <dbReference type="ChEBI" id="CHEBI:33019"/>
        <dbReference type="ChEBI" id="CHEBI:61560"/>
        <dbReference type="ChEBI" id="CHEBI:173112"/>
        <dbReference type="EC" id="2.7.7.7"/>
    </reaction>
</comment>
<dbReference type="InterPro" id="IPR027417">
    <property type="entry name" value="P-loop_NTPase"/>
</dbReference>
<evidence type="ECO:0000256" key="1">
    <source>
        <dbReference type="ARBA" id="ARBA00006360"/>
    </source>
</evidence>
<dbReference type="InterPro" id="IPR022754">
    <property type="entry name" value="DNA_pol_III_gamma-3"/>
</dbReference>
<dbReference type="FunFam" id="3.40.50.300:FF:000014">
    <property type="entry name" value="DNA polymerase III subunit gamma/tau"/>
    <property type="match status" value="1"/>
</dbReference>
<evidence type="ECO:0000256" key="6">
    <source>
        <dbReference type="ARBA" id="ARBA00022723"/>
    </source>
</evidence>
<dbReference type="GO" id="GO:0003887">
    <property type="term" value="F:DNA-directed DNA polymerase activity"/>
    <property type="evidence" value="ECO:0007669"/>
    <property type="project" value="UniProtKB-KW"/>
</dbReference>
<dbReference type="Gene3D" id="1.20.272.10">
    <property type="match status" value="1"/>
</dbReference>
<feature type="region of interest" description="Disordered" evidence="12">
    <location>
        <begin position="406"/>
        <end position="438"/>
    </location>
</feature>
<evidence type="ECO:0000256" key="10">
    <source>
        <dbReference type="ARBA" id="ARBA00022932"/>
    </source>
</evidence>